<protein>
    <submittedName>
        <fullName evidence="1">Uncharacterized protein</fullName>
    </submittedName>
</protein>
<dbReference type="Proteomes" id="UP000488506">
    <property type="component" value="Unassembled WGS sequence"/>
</dbReference>
<organism evidence="1 2">
    <name type="scientific">Candidatus Saganbacteria bacterium</name>
    <dbReference type="NCBI Taxonomy" id="2575572"/>
    <lineage>
        <taxon>Bacteria</taxon>
        <taxon>Bacillati</taxon>
        <taxon>Saganbacteria</taxon>
    </lineage>
</organism>
<reference evidence="1 2" key="1">
    <citation type="submission" date="2019-12" db="EMBL/GenBank/DDBJ databases">
        <authorList>
            <person name="Wolfe R."/>
            <person name="Danczak R."/>
            <person name="Wilkins M."/>
        </authorList>
    </citation>
    <scope>NUCLEOTIDE SEQUENCE [LARGE SCALE GENOMIC DNA]</scope>
    <source>
        <strain evidence="1">X2_MaxBin.013</strain>
    </source>
</reference>
<gene>
    <name evidence="1" type="ORF">FD145_659</name>
</gene>
<comment type="caution">
    <text evidence="1">The sequence shown here is derived from an EMBL/GenBank/DDBJ whole genome shotgun (WGS) entry which is preliminary data.</text>
</comment>
<proteinExistence type="predicted"/>
<evidence type="ECO:0000313" key="1">
    <source>
        <dbReference type="EMBL" id="KAF0134434.1"/>
    </source>
</evidence>
<dbReference type="EMBL" id="WPAF01000008">
    <property type="protein sequence ID" value="KAF0134434.1"/>
    <property type="molecule type" value="Genomic_DNA"/>
</dbReference>
<sequence>MQPYHIQRNLAHQKRPLSYDPKLRRSGSYCVSQTTQIRAPKAEIVSDLSLLFQTIASQFQGSSSFLKAFSFLTLITLAGLSSGCGSTSIFPQPSKALENCSDLTLLGRKHPKDQENEVSANYPEYPNGIGAATFLFKVDPSFGPPVEANLYKIEQLYYRATNLLPIVYWSKHKCPLDPNGTGYAEQQKNEKDKFSILVRIYDASQFSSATIAQTISIVFTYGGYEDKGKQHLLSEILFNFGGFLFEMDPDKNTPGKISFFATAAHEIGHGLAVPHIPNSFMEATTRPGESSTIVFLDTIKNMLIHMYGQYWR</sequence>
<dbReference type="AlphaFoldDB" id="A0A833L1J6"/>
<evidence type="ECO:0000313" key="2">
    <source>
        <dbReference type="Proteomes" id="UP000488506"/>
    </source>
</evidence>
<accession>A0A833L1J6</accession>
<name>A0A833L1J6_UNCSA</name>